<dbReference type="InterPro" id="IPR023298">
    <property type="entry name" value="ATPase_P-typ_TM_dom_sf"/>
</dbReference>
<dbReference type="Gene3D" id="3.40.1110.10">
    <property type="entry name" value="Calcium-transporting ATPase, cytoplasmic domain N"/>
    <property type="match status" value="2"/>
</dbReference>
<dbReference type="FunFam" id="3.40.50.1000:FF:000083">
    <property type="entry name" value="Sodium/potassium-transporting ATPase subunit alpha"/>
    <property type="match status" value="1"/>
</dbReference>
<evidence type="ECO:0000313" key="11">
    <source>
        <dbReference type="Proteomes" id="UP000239576"/>
    </source>
</evidence>
<evidence type="ECO:0000256" key="6">
    <source>
        <dbReference type="ARBA" id="ARBA00022989"/>
    </source>
</evidence>
<dbReference type="SUPFAM" id="SSF81653">
    <property type="entry name" value="Calcium ATPase, transduction domain A"/>
    <property type="match status" value="1"/>
</dbReference>
<feature type="transmembrane region" description="Helical" evidence="8">
    <location>
        <begin position="240"/>
        <end position="258"/>
    </location>
</feature>
<evidence type="ECO:0000256" key="7">
    <source>
        <dbReference type="ARBA" id="ARBA00023136"/>
    </source>
</evidence>
<feature type="transmembrane region" description="Helical" evidence="8">
    <location>
        <begin position="70"/>
        <end position="86"/>
    </location>
</feature>
<dbReference type="Gene3D" id="2.70.150.10">
    <property type="entry name" value="Calcium-transporting ATPase, cytoplasmic transduction domain A"/>
    <property type="match status" value="1"/>
</dbReference>
<keyword evidence="3" id="KW-0547">Nucleotide-binding</keyword>
<feature type="transmembrane region" description="Helical" evidence="8">
    <location>
        <begin position="741"/>
        <end position="765"/>
    </location>
</feature>
<evidence type="ECO:0000256" key="4">
    <source>
        <dbReference type="ARBA" id="ARBA00022840"/>
    </source>
</evidence>
<feature type="transmembrane region" description="Helical" evidence="8">
    <location>
        <begin position="38"/>
        <end position="64"/>
    </location>
</feature>
<sequence length="881" mass="95108">MVSPSNLDTVSGLSEQDALTRLKRDGFNELQSARSRSLLAIAWGIVQDPIFLLLVGGGVIYWVLGDLQEALILLGFVVFIMGIGLYQEGKTEHALEALRDLSSPRALVIRDGERQRIAGRDVVRDDILVLAEGDRVPADAIILSCSNLSTDESLLTGESLPVRKVAAVIDSGEKVQMARPGGDALPFVYSGTLVVQGQGMAQVRAIGAQTEMGKIGKALQTVKPEATPLQREMNQLVSRLFGIALALCVAIVVMYGLTRGDWLKGVLAGITLAMAILPNEFPVVVTIFLALGAWRISQHHVLARRASAVETLGAATVLCVDKTGTLTLNQMAVQQLCPPDTEKTQPYDLALHEREALPEAVHELVEFCLLASQRDPFDPMEKAFKQLGNRYLAHTEHLHNDWMLLREYPLSPHLLAMSHVWQSADGKQYAIAAKGAPEAIADLCHFTPQQQTSLATQVSAMAAQGLRVLGVAKASLDAPPPFLPPHPALNPAHLPDQQHDFPFQFLGLVGLSDPVRPTVAAAIQECYTAGIRVVMITGDYPGTAQAIARQIGLLQMGAIMTGAELDEMSDAELQQRIQSTNIFARAVPEQKLRLVQALKAQGEVVAMTGDGVNDAPALKAAQIGIAMGQRGTDVARESAALVLLDDDFSSIVQAVKLGRRIFDNLRKAMSYLLAIHIPIAGMSLIPVLFKLPLVLLPVHVAFLHLIIDPACSIVLEAEPAEALVMQRPPRNAKEPLFGRKTLGLAVLQGSGILAIVLAIFVVSLYRGQGELDARALTFTTLILVNLGLILSESSSSRLNLNILKSPNAALWWVLGGGLVFLALVLYMPFLRQLFSFSFLHPIDLAFCLGGGAIGLLWFELLKGLNRPKHAKANVGQAIKHL</sequence>
<dbReference type="Pfam" id="PF00702">
    <property type="entry name" value="Hydrolase"/>
    <property type="match status" value="1"/>
</dbReference>
<dbReference type="RefSeq" id="WP_106258143.1">
    <property type="nucleotide sequence ID" value="NZ_CAWNSW010000044.1"/>
</dbReference>
<dbReference type="SFLD" id="SFLDS00003">
    <property type="entry name" value="Haloacid_Dehalogenase"/>
    <property type="match status" value="1"/>
</dbReference>
<evidence type="ECO:0000256" key="3">
    <source>
        <dbReference type="ARBA" id="ARBA00022741"/>
    </source>
</evidence>
<dbReference type="InterPro" id="IPR008250">
    <property type="entry name" value="ATPase_P-typ_transduc_dom_A_sf"/>
</dbReference>
<reference evidence="10 11" key="2">
    <citation type="submission" date="2018-03" db="EMBL/GenBank/DDBJ databases">
        <title>The ancient ancestry and fast evolution of plastids.</title>
        <authorList>
            <person name="Moore K.R."/>
            <person name="Magnabosco C."/>
            <person name="Momper L."/>
            <person name="Gold D.A."/>
            <person name="Bosak T."/>
            <person name="Fournier G.P."/>
        </authorList>
    </citation>
    <scope>NUCLEOTIDE SEQUENCE [LARGE SCALE GENOMIC DNA]</scope>
    <source>
        <strain evidence="10 11">ULC18</strain>
    </source>
</reference>
<dbReference type="InterPro" id="IPR004014">
    <property type="entry name" value="ATPase_P-typ_cation-transptr_N"/>
</dbReference>
<evidence type="ECO:0000259" key="9">
    <source>
        <dbReference type="SMART" id="SM00831"/>
    </source>
</evidence>
<dbReference type="Pfam" id="PF00690">
    <property type="entry name" value="Cation_ATPase_N"/>
    <property type="match status" value="1"/>
</dbReference>
<dbReference type="Gene3D" id="3.40.50.1000">
    <property type="entry name" value="HAD superfamily/HAD-like"/>
    <property type="match status" value="2"/>
</dbReference>
<dbReference type="InterPro" id="IPR023299">
    <property type="entry name" value="ATPase_P-typ_cyto_dom_N"/>
</dbReference>
<proteinExistence type="predicted"/>
<comment type="caution">
    <text evidence="10">The sequence shown here is derived from an EMBL/GenBank/DDBJ whole genome shotgun (WGS) entry which is preliminary data.</text>
</comment>
<evidence type="ECO:0000256" key="8">
    <source>
        <dbReference type="SAM" id="Phobius"/>
    </source>
</evidence>
<comment type="subcellular location">
    <subcellularLocation>
        <location evidence="1">Membrane</location>
        <topology evidence="1">Multi-pass membrane protein</topology>
    </subcellularLocation>
</comment>
<protein>
    <submittedName>
        <fullName evidence="10">ATPase</fullName>
    </submittedName>
</protein>
<dbReference type="OrthoDB" id="499468at2"/>
<dbReference type="PROSITE" id="PS00154">
    <property type="entry name" value="ATPASE_E1_E2"/>
    <property type="match status" value="1"/>
</dbReference>
<dbReference type="Pfam" id="PF00689">
    <property type="entry name" value="Cation_ATPase_C"/>
    <property type="match status" value="1"/>
</dbReference>
<dbReference type="Gene3D" id="1.20.1110.10">
    <property type="entry name" value="Calcium-transporting ATPase, transmembrane domain"/>
    <property type="match status" value="2"/>
</dbReference>
<dbReference type="AlphaFoldDB" id="A0A2T1E0J6"/>
<keyword evidence="11" id="KW-1185">Reference proteome</keyword>
<dbReference type="InterPro" id="IPR001757">
    <property type="entry name" value="P_typ_ATPase"/>
</dbReference>
<dbReference type="PRINTS" id="PR00119">
    <property type="entry name" value="CATATPASE"/>
</dbReference>
<dbReference type="InterPro" id="IPR036412">
    <property type="entry name" value="HAD-like_sf"/>
</dbReference>
<feature type="domain" description="Cation-transporting P-type ATPase N-terminal" evidence="9">
    <location>
        <begin position="3"/>
        <end position="66"/>
    </location>
</feature>
<feature type="transmembrane region" description="Helical" evidence="8">
    <location>
        <begin position="842"/>
        <end position="861"/>
    </location>
</feature>
<gene>
    <name evidence="10" type="ORF">C7B82_20390</name>
</gene>
<keyword evidence="2 8" id="KW-0812">Transmembrane</keyword>
<keyword evidence="4" id="KW-0067">ATP-binding</keyword>
<dbReference type="InterPro" id="IPR006068">
    <property type="entry name" value="ATPase_P-typ_cation-transptr_C"/>
</dbReference>
<dbReference type="PRINTS" id="PR00120">
    <property type="entry name" value="HATPASE"/>
</dbReference>
<accession>A0A2T1E0J6</accession>
<dbReference type="Proteomes" id="UP000239576">
    <property type="component" value="Unassembled WGS sequence"/>
</dbReference>
<dbReference type="InterPro" id="IPR018303">
    <property type="entry name" value="ATPase_P-typ_P_site"/>
</dbReference>
<dbReference type="SFLD" id="SFLDG00002">
    <property type="entry name" value="C1.7:_P-type_atpase_like"/>
    <property type="match status" value="1"/>
</dbReference>
<keyword evidence="5" id="KW-1278">Translocase</keyword>
<dbReference type="Pfam" id="PF00122">
    <property type="entry name" value="E1-E2_ATPase"/>
    <property type="match status" value="1"/>
</dbReference>
<evidence type="ECO:0000313" key="10">
    <source>
        <dbReference type="EMBL" id="PSB26286.1"/>
    </source>
</evidence>
<keyword evidence="7 8" id="KW-0472">Membrane</keyword>
<dbReference type="SMART" id="SM00831">
    <property type="entry name" value="Cation_ATPase_N"/>
    <property type="match status" value="1"/>
</dbReference>
<dbReference type="GO" id="GO:0005524">
    <property type="term" value="F:ATP binding"/>
    <property type="evidence" value="ECO:0007669"/>
    <property type="project" value="UniProtKB-KW"/>
</dbReference>
<evidence type="ECO:0000256" key="2">
    <source>
        <dbReference type="ARBA" id="ARBA00022692"/>
    </source>
</evidence>
<dbReference type="SFLD" id="SFLDF00027">
    <property type="entry name" value="p-type_atpase"/>
    <property type="match status" value="1"/>
</dbReference>
<feature type="transmembrane region" description="Helical" evidence="8">
    <location>
        <begin position="668"/>
        <end position="689"/>
    </location>
</feature>
<name>A0A2T1E0J6_9CYAN</name>
<dbReference type="InterPro" id="IPR059000">
    <property type="entry name" value="ATPase_P-type_domA"/>
</dbReference>
<dbReference type="PANTHER" id="PTHR42861">
    <property type="entry name" value="CALCIUM-TRANSPORTING ATPASE"/>
    <property type="match status" value="1"/>
</dbReference>
<dbReference type="SUPFAM" id="SSF56784">
    <property type="entry name" value="HAD-like"/>
    <property type="match status" value="1"/>
</dbReference>
<organism evidence="10 11">
    <name type="scientific">Stenomitos frigidus ULC18</name>
    <dbReference type="NCBI Taxonomy" id="2107698"/>
    <lineage>
        <taxon>Bacteria</taxon>
        <taxon>Bacillati</taxon>
        <taxon>Cyanobacteriota</taxon>
        <taxon>Cyanophyceae</taxon>
        <taxon>Leptolyngbyales</taxon>
        <taxon>Leptolyngbyaceae</taxon>
        <taxon>Stenomitos</taxon>
    </lineage>
</organism>
<dbReference type="InterPro" id="IPR023214">
    <property type="entry name" value="HAD_sf"/>
</dbReference>
<dbReference type="GO" id="GO:0016887">
    <property type="term" value="F:ATP hydrolysis activity"/>
    <property type="evidence" value="ECO:0007669"/>
    <property type="project" value="InterPro"/>
</dbReference>
<dbReference type="NCBIfam" id="TIGR01494">
    <property type="entry name" value="ATPase_P-type"/>
    <property type="match status" value="2"/>
</dbReference>
<evidence type="ECO:0000256" key="5">
    <source>
        <dbReference type="ARBA" id="ARBA00022967"/>
    </source>
</evidence>
<evidence type="ECO:0000256" key="1">
    <source>
        <dbReference type="ARBA" id="ARBA00004141"/>
    </source>
</evidence>
<dbReference type="EMBL" id="PVWK01000110">
    <property type="protein sequence ID" value="PSB26286.1"/>
    <property type="molecule type" value="Genomic_DNA"/>
</dbReference>
<dbReference type="InterPro" id="IPR044492">
    <property type="entry name" value="P_typ_ATPase_HD_dom"/>
</dbReference>
<feature type="transmembrane region" description="Helical" evidence="8">
    <location>
        <begin position="270"/>
        <end position="294"/>
    </location>
</feature>
<dbReference type="GO" id="GO:0016020">
    <property type="term" value="C:membrane"/>
    <property type="evidence" value="ECO:0007669"/>
    <property type="project" value="UniProtKB-SubCell"/>
</dbReference>
<feature type="transmembrane region" description="Helical" evidence="8">
    <location>
        <begin position="810"/>
        <end position="830"/>
    </location>
</feature>
<keyword evidence="6 8" id="KW-1133">Transmembrane helix</keyword>
<dbReference type="SUPFAM" id="SSF81665">
    <property type="entry name" value="Calcium ATPase, transmembrane domain M"/>
    <property type="match status" value="1"/>
</dbReference>
<reference evidence="11" key="1">
    <citation type="submission" date="2018-02" db="EMBL/GenBank/DDBJ databases">
        <authorList>
            <person name="Moore K."/>
            <person name="Momper L."/>
        </authorList>
    </citation>
    <scope>NUCLEOTIDE SEQUENCE [LARGE SCALE GENOMIC DNA]</scope>
    <source>
        <strain evidence="11">ULC18</strain>
    </source>
</reference>